<dbReference type="InterPro" id="IPR020094">
    <property type="entry name" value="TruA/RsuA/RluB/E/F_N"/>
</dbReference>
<evidence type="ECO:0000256" key="2">
    <source>
        <dbReference type="ARBA" id="ARBA00023235"/>
    </source>
</evidence>
<evidence type="ECO:0000256" key="1">
    <source>
        <dbReference type="ARBA" id="ARBA00008348"/>
    </source>
</evidence>
<dbReference type="PROSITE" id="PS01149">
    <property type="entry name" value="PSI_RSU"/>
    <property type="match status" value="1"/>
</dbReference>
<keyword evidence="7" id="KW-1185">Reference proteome</keyword>
<dbReference type="Proteomes" id="UP000682951">
    <property type="component" value="Unassembled WGS sequence"/>
</dbReference>
<evidence type="ECO:0000313" key="6">
    <source>
        <dbReference type="EMBL" id="MBR8464234.1"/>
    </source>
</evidence>
<dbReference type="SUPFAM" id="SSF55120">
    <property type="entry name" value="Pseudouridine synthase"/>
    <property type="match status" value="1"/>
</dbReference>
<dbReference type="InterPro" id="IPR000748">
    <property type="entry name" value="PsdUridine_synth_RsuA/RluB/E/F"/>
</dbReference>
<dbReference type="Pfam" id="PF00849">
    <property type="entry name" value="PseudoU_synth_2"/>
    <property type="match status" value="1"/>
</dbReference>
<dbReference type="EC" id="5.4.99.-" evidence="4"/>
<evidence type="ECO:0000259" key="5">
    <source>
        <dbReference type="SMART" id="SM00363"/>
    </source>
</evidence>
<dbReference type="NCBIfam" id="TIGR00093">
    <property type="entry name" value="pseudouridine synthase"/>
    <property type="match status" value="1"/>
</dbReference>
<sequence length="257" mass="29629">MEKIRINKFISHNTNYSRREADELIKQGKVSLNGRIVSDFSVGVSKEDKLKINGKFVNKKKDFTMIIYHKPKGELVTNKDDRGRRTIFDSLPRGFSKFVSIGRLDFASEGLLLLTDTPAIATALMKSDIEREYYLKVKGEITPEVITAMREGFFAKDASKGAHSKSKITSMEFKPFLAYRVFETSGGYTKVKAIINEGQNRELRRFFGYFDLDVVDLKRTAFGRITLSTLKPGKWRYFETSEYDDLRDFMKENGVRY</sequence>
<protein>
    <recommendedName>
        <fullName evidence="4">Pseudouridine synthase</fullName>
        <ecNumber evidence="4">5.4.99.-</ecNumber>
    </recommendedName>
</protein>
<dbReference type="InterPro" id="IPR002942">
    <property type="entry name" value="S4_RNA-bd"/>
</dbReference>
<dbReference type="PROSITE" id="PS50889">
    <property type="entry name" value="S4"/>
    <property type="match status" value="1"/>
</dbReference>
<dbReference type="PANTHER" id="PTHR47683">
    <property type="entry name" value="PSEUDOURIDINE SYNTHASE FAMILY PROTEIN-RELATED"/>
    <property type="match status" value="1"/>
</dbReference>
<dbReference type="SUPFAM" id="SSF55174">
    <property type="entry name" value="Alpha-L RNA-binding motif"/>
    <property type="match status" value="1"/>
</dbReference>
<dbReference type="InterPro" id="IPR042092">
    <property type="entry name" value="PsdUridine_s_RsuA/RluB/E/F_cat"/>
</dbReference>
<gene>
    <name evidence="6" type="ORF">KDD93_06625</name>
</gene>
<dbReference type="EMBL" id="JAGSSW010000006">
    <property type="protein sequence ID" value="MBR8464234.1"/>
    <property type="molecule type" value="Genomic_DNA"/>
</dbReference>
<dbReference type="Pfam" id="PF01479">
    <property type="entry name" value="S4"/>
    <property type="match status" value="1"/>
</dbReference>
<dbReference type="Gene3D" id="3.30.70.1560">
    <property type="entry name" value="Alpha-L RNA-binding motif"/>
    <property type="match status" value="1"/>
</dbReference>
<evidence type="ECO:0000256" key="4">
    <source>
        <dbReference type="RuleBase" id="RU003887"/>
    </source>
</evidence>
<dbReference type="InterPro" id="IPR018496">
    <property type="entry name" value="PsdUridine_synth_RsuA/RluB_CS"/>
</dbReference>
<organism evidence="6 7">
    <name type="scientific">Campylobacter anatolicus</name>
    <dbReference type="NCBI Taxonomy" id="2829105"/>
    <lineage>
        <taxon>Bacteria</taxon>
        <taxon>Pseudomonadati</taxon>
        <taxon>Campylobacterota</taxon>
        <taxon>Epsilonproteobacteria</taxon>
        <taxon>Campylobacterales</taxon>
        <taxon>Campylobacteraceae</taxon>
        <taxon>Campylobacter</taxon>
    </lineage>
</organism>
<dbReference type="CDD" id="cd00165">
    <property type="entry name" value="S4"/>
    <property type="match status" value="1"/>
</dbReference>
<evidence type="ECO:0000256" key="3">
    <source>
        <dbReference type="PROSITE-ProRule" id="PRU00182"/>
    </source>
</evidence>
<proteinExistence type="inferred from homology"/>
<comment type="similarity">
    <text evidence="1 4">Belongs to the pseudouridine synthase RsuA family.</text>
</comment>
<dbReference type="PANTHER" id="PTHR47683:SF2">
    <property type="entry name" value="RNA-BINDING S4 DOMAIN-CONTAINING PROTEIN"/>
    <property type="match status" value="1"/>
</dbReference>
<dbReference type="Gene3D" id="3.30.70.580">
    <property type="entry name" value="Pseudouridine synthase I, catalytic domain, N-terminal subdomain"/>
    <property type="match status" value="1"/>
</dbReference>
<dbReference type="InterPro" id="IPR020103">
    <property type="entry name" value="PsdUridine_synth_cat_dom_sf"/>
</dbReference>
<dbReference type="InterPro" id="IPR006145">
    <property type="entry name" value="PsdUridine_synth_RsuA/RluA"/>
</dbReference>
<evidence type="ECO:0000313" key="7">
    <source>
        <dbReference type="Proteomes" id="UP000682951"/>
    </source>
</evidence>
<name>A0ABS5HIY5_9BACT</name>
<keyword evidence="3" id="KW-0694">RNA-binding</keyword>
<dbReference type="InterPro" id="IPR036986">
    <property type="entry name" value="S4_RNA-bd_sf"/>
</dbReference>
<keyword evidence="2 4" id="KW-0413">Isomerase</keyword>
<feature type="domain" description="RNA-binding S4" evidence="5">
    <location>
        <begin position="4"/>
        <end position="62"/>
    </location>
</feature>
<comment type="caution">
    <text evidence="6">The sequence shown here is derived from an EMBL/GenBank/DDBJ whole genome shotgun (WGS) entry which is preliminary data.</text>
</comment>
<dbReference type="SMART" id="SM00363">
    <property type="entry name" value="S4"/>
    <property type="match status" value="1"/>
</dbReference>
<reference evidence="6 7" key="1">
    <citation type="submission" date="2021-04" db="EMBL/GenBank/DDBJ databases">
        <title>Molecular and phenotypic characterization and identification of bacterial isolates recovered from the Anatolian ground squirrels (Spermophilus xanthoprymnus) and which have the potential to form a new species in the Campylobacter genus.</title>
        <authorList>
            <person name="Aydin F."/>
            <person name="Abay S."/>
            <person name="Kayman T."/>
            <person name="Karakaya E."/>
            <person name="Mustak H.K."/>
            <person name="Mustak I.B."/>
            <person name="Bilgin N."/>
            <person name="Duzler A."/>
            <person name="Sahin O."/>
            <person name="Guran O."/>
            <person name="Saticioglu I.B."/>
        </authorList>
    </citation>
    <scope>NUCLEOTIDE SEQUENCE [LARGE SCALE GENOMIC DNA]</scope>
    <source>
        <strain evidence="7">faydin-G24</strain>
    </source>
</reference>
<dbReference type="InterPro" id="IPR050343">
    <property type="entry name" value="RsuA_PseudoU_synthase"/>
</dbReference>
<accession>A0ABS5HIY5</accession>
<dbReference type="Gene3D" id="3.10.290.10">
    <property type="entry name" value="RNA-binding S4 domain"/>
    <property type="match status" value="1"/>
</dbReference>
<dbReference type="RefSeq" id="WP_212142176.1">
    <property type="nucleotide sequence ID" value="NZ_JAGSSW010000006.1"/>
</dbReference>